<gene>
    <name evidence="1" type="ORF">A2625_01090</name>
</gene>
<proteinExistence type="predicted"/>
<name>A0A1F4Q0W1_UNCSA</name>
<dbReference type="AlphaFoldDB" id="A0A1F4Q0W1"/>
<reference evidence="1 2" key="1">
    <citation type="journal article" date="2016" name="Nat. Commun.">
        <title>Thousands of microbial genomes shed light on interconnected biogeochemical processes in an aquifer system.</title>
        <authorList>
            <person name="Anantharaman K."/>
            <person name="Brown C.T."/>
            <person name="Hug L.A."/>
            <person name="Sharon I."/>
            <person name="Castelle C.J."/>
            <person name="Probst A.J."/>
            <person name="Thomas B.C."/>
            <person name="Singh A."/>
            <person name="Wilkins M.J."/>
            <person name="Karaoz U."/>
            <person name="Brodie E.L."/>
            <person name="Williams K.H."/>
            <person name="Hubbard S.S."/>
            <person name="Banfield J.F."/>
        </authorList>
    </citation>
    <scope>NUCLEOTIDE SEQUENCE [LARGE SCALE GENOMIC DNA]</scope>
</reference>
<organism evidence="1 2">
    <name type="scientific">candidate division WOR-1 bacterium RIFCSPHIGHO2_01_FULL_53_15</name>
    <dbReference type="NCBI Taxonomy" id="1802564"/>
    <lineage>
        <taxon>Bacteria</taxon>
        <taxon>Bacillati</taxon>
        <taxon>Saganbacteria</taxon>
    </lineage>
</organism>
<evidence type="ECO:0000313" key="2">
    <source>
        <dbReference type="Proteomes" id="UP000178724"/>
    </source>
</evidence>
<sequence length="103" mass="11402">MRARTVTNITTVLGTRPEVVKLSPVKTARAIALSMIEKMQMNDGAFHATYNVNLNKPVDETRVWSRHPGSHHAKLAIGFLALYGATRDQRLGHDVRNPGARSL</sequence>
<dbReference type="EMBL" id="METM01000024">
    <property type="protein sequence ID" value="OGB89496.1"/>
    <property type="molecule type" value="Genomic_DNA"/>
</dbReference>
<evidence type="ECO:0000313" key="1">
    <source>
        <dbReference type="EMBL" id="OGB89496.1"/>
    </source>
</evidence>
<protein>
    <submittedName>
        <fullName evidence="1">Uncharacterized protein</fullName>
    </submittedName>
</protein>
<dbReference type="Proteomes" id="UP000178724">
    <property type="component" value="Unassembled WGS sequence"/>
</dbReference>
<comment type="caution">
    <text evidence="1">The sequence shown here is derived from an EMBL/GenBank/DDBJ whole genome shotgun (WGS) entry which is preliminary data.</text>
</comment>
<accession>A0A1F4Q0W1</accession>